<dbReference type="InterPro" id="IPR012338">
    <property type="entry name" value="Beta-lactam/transpept-like"/>
</dbReference>
<dbReference type="InterPro" id="IPR045155">
    <property type="entry name" value="Beta-lactam_cat"/>
</dbReference>
<dbReference type="GO" id="GO:0030655">
    <property type="term" value="P:beta-lactam antibiotic catabolic process"/>
    <property type="evidence" value="ECO:0007669"/>
    <property type="project" value="InterPro"/>
</dbReference>
<feature type="domain" description="Beta-lactamase class A catalytic" evidence="1">
    <location>
        <begin position="66"/>
        <end position="113"/>
    </location>
</feature>
<dbReference type="Pfam" id="PF13354">
    <property type="entry name" value="Beta-lactamase2"/>
    <property type="match status" value="2"/>
</dbReference>
<organism evidence="2">
    <name type="scientific">freshwater metagenome</name>
    <dbReference type="NCBI Taxonomy" id="449393"/>
    <lineage>
        <taxon>unclassified sequences</taxon>
        <taxon>metagenomes</taxon>
        <taxon>ecological metagenomes</taxon>
    </lineage>
</organism>
<evidence type="ECO:0000259" key="1">
    <source>
        <dbReference type="Pfam" id="PF13354"/>
    </source>
</evidence>
<dbReference type="GO" id="GO:0008800">
    <property type="term" value="F:beta-lactamase activity"/>
    <property type="evidence" value="ECO:0007669"/>
    <property type="project" value="InterPro"/>
</dbReference>
<dbReference type="PANTHER" id="PTHR35333">
    <property type="entry name" value="BETA-LACTAMASE"/>
    <property type="match status" value="1"/>
</dbReference>
<dbReference type="EMBL" id="CAESAJ010000033">
    <property type="protein sequence ID" value="CAB4334538.1"/>
    <property type="molecule type" value="Genomic_DNA"/>
</dbReference>
<dbReference type="GO" id="GO:0046677">
    <property type="term" value="P:response to antibiotic"/>
    <property type="evidence" value="ECO:0007669"/>
    <property type="project" value="InterPro"/>
</dbReference>
<dbReference type="Gene3D" id="3.40.710.10">
    <property type="entry name" value="DD-peptidase/beta-lactamase superfamily"/>
    <property type="match status" value="1"/>
</dbReference>
<reference evidence="2" key="1">
    <citation type="submission" date="2020-05" db="EMBL/GenBank/DDBJ databases">
        <authorList>
            <person name="Chiriac C."/>
            <person name="Salcher M."/>
            <person name="Ghai R."/>
            <person name="Kavagutti S V."/>
        </authorList>
    </citation>
    <scope>NUCLEOTIDE SEQUENCE</scope>
</reference>
<protein>
    <submittedName>
        <fullName evidence="2">Unannotated protein</fullName>
    </submittedName>
</protein>
<accession>A0A6J5YZJ3</accession>
<dbReference type="PANTHER" id="PTHR35333:SF3">
    <property type="entry name" value="BETA-LACTAMASE-TYPE TRANSPEPTIDASE FOLD CONTAINING PROTEIN"/>
    <property type="match status" value="1"/>
</dbReference>
<evidence type="ECO:0000313" key="2">
    <source>
        <dbReference type="EMBL" id="CAB4334538.1"/>
    </source>
</evidence>
<dbReference type="AlphaFoldDB" id="A0A6J5YZJ3"/>
<feature type="domain" description="Beta-lactamase class A catalytic" evidence="1">
    <location>
        <begin position="119"/>
        <end position="262"/>
    </location>
</feature>
<name>A0A6J5YZJ3_9ZZZZ</name>
<proteinExistence type="predicted"/>
<dbReference type="InterPro" id="IPR000871">
    <property type="entry name" value="Beta-lactam_class-A"/>
</dbReference>
<dbReference type="SUPFAM" id="SSF56601">
    <property type="entry name" value="beta-lactamase/transpeptidase-like"/>
    <property type="match status" value="1"/>
</dbReference>
<gene>
    <name evidence="2" type="ORF">UFOPK3770_00463</name>
</gene>
<sequence>MALPQSALARLRTSNCLVVVSLLVLASLTFSVGPSHAAAASCTAKSPISKSYIKKWAKAHHASRYQIVVKDLTSGCKYTAGKQSTTYPTASTMKLMVAVRILEQVTKDELSLSSVKGDLEKMIRVSDDAAAQRLFEKVGSGKAITSIAKRFKLKKTRSSYSKGTTQTTAADQAKFFEAVIVNRPKSLGEPEHEFLLSLLDSVVASQRWGFGSGLPDGWSARGKNGWYHTKLTDAPPVNRSRVNTIGVIYDNKDQPRWVVAAFSDNWATTPQGIAAWKALNKRIASKFAGS</sequence>